<evidence type="ECO:0008006" key="3">
    <source>
        <dbReference type="Google" id="ProtNLM"/>
    </source>
</evidence>
<gene>
    <name evidence="1" type="ORF">H0253_12630</name>
</gene>
<evidence type="ECO:0000313" key="2">
    <source>
        <dbReference type="Proteomes" id="UP000584405"/>
    </source>
</evidence>
<evidence type="ECO:0000313" key="1">
    <source>
        <dbReference type="EMBL" id="MBA0159685.1"/>
    </source>
</evidence>
<dbReference type="EMBL" id="JACDRT010000009">
    <property type="protein sequence ID" value="MBA0159685.1"/>
    <property type="molecule type" value="Genomic_DNA"/>
</dbReference>
<accession>A0AAW3RSP0</accession>
<comment type="caution">
    <text evidence="1">The sequence shown here is derived from an EMBL/GenBank/DDBJ whole genome shotgun (WGS) entry which is preliminary data.</text>
</comment>
<name>A0AAW3RSP0_9GAMM</name>
<organism evidence="1 2">
    <name type="scientific">Pectobacterium versatile</name>
    <dbReference type="NCBI Taxonomy" id="2488639"/>
    <lineage>
        <taxon>Bacteria</taxon>
        <taxon>Pseudomonadati</taxon>
        <taxon>Pseudomonadota</taxon>
        <taxon>Gammaproteobacteria</taxon>
        <taxon>Enterobacterales</taxon>
        <taxon>Pectobacteriaceae</taxon>
        <taxon>Pectobacterium</taxon>
    </lineage>
</organism>
<proteinExistence type="predicted"/>
<dbReference type="RefSeq" id="WP_174877778.1">
    <property type="nucleotide sequence ID" value="NZ_JACDRT010000009.1"/>
</dbReference>
<reference evidence="1 2" key="1">
    <citation type="submission" date="2020-07" db="EMBL/GenBank/DDBJ databases">
        <title>Updated taxonomy of Pectobacterium genus in the CIRM-CFBP bacterial collection: when new species reveal old endemic population.</title>
        <authorList>
            <person name="Pedron J."/>
            <person name="Barny M.A."/>
            <person name="Portier P."/>
        </authorList>
    </citation>
    <scope>NUCLEOTIDE SEQUENCE [LARGE SCALE GENOMIC DNA]</scope>
    <source>
        <strain evidence="1 2">CFBP5669</strain>
    </source>
</reference>
<dbReference type="AlphaFoldDB" id="A0AAW3RSP0"/>
<protein>
    <recommendedName>
        <fullName evidence="3">Prophage protein</fullName>
    </recommendedName>
</protein>
<sequence length="80" mass="8948">MSRQVYEIQCQVEEALHHVKKSKEILDMWMNLIPGDEAREGESIRVAIVMDQVIEAISCLKKAEDMGAEEMGAIKTGGTK</sequence>
<dbReference type="Proteomes" id="UP000584405">
    <property type="component" value="Unassembled WGS sequence"/>
</dbReference>